<reference evidence="2" key="1">
    <citation type="submission" date="2013-12" db="EMBL/GenBank/DDBJ databases">
        <authorList>
            <person name="Aslett M."/>
        </authorList>
    </citation>
    <scope>NUCLEOTIDE SEQUENCE [LARGE SCALE GENOMIC DNA]</scope>
    <source>
        <strain evidence="2">Lindley</strain>
    </source>
</reference>
<reference evidence="3" key="3">
    <citation type="submission" date="2016-06" db="UniProtKB">
        <authorList>
            <consortium name="WormBaseParasite"/>
        </authorList>
    </citation>
    <scope>IDENTIFICATION</scope>
</reference>
<dbReference type="WBParaSite" id="GPLIN_000908800">
    <property type="protein sequence ID" value="GPLIN_000908800"/>
    <property type="gene ID" value="GPLIN_000908800"/>
</dbReference>
<protein>
    <submittedName>
        <fullName evidence="3">Calpain catalytic domain-containing protein</fullName>
    </submittedName>
</protein>
<reference evidence="2" key="2">
    <citation type="submission" date="2014-05" db="EMBL/GenBank/DDBJ databases">
        <title>The genome and life-stage specific transcriptomes of Globodera pallida elucidate key aspects of plant parasitism by a cyst nematode.</title>
        <authorList>
            <person name="Cotton J.A."/>
            <person name="Lilley C.J."/>
            <person name="Jones L.M."/>
            <person name="Kikuchi T."/>
            <person name="Reid A.J."/>
            <person name="Thorpe P."/>
            <person name="Tsai I.J."/>
            <person name="Beasley H."/>
            <person name="Blok V."/>
            <person name="Cock P.J.A."/>
            <person name="Van den Akker S.E."/>
            <person name="Holroyd N."/>
            <person name="Hunt M."/>
            <person name="Mantelin S."/>
            <person name="Naghra H."/>
            <person name="Pain A."/>
            <person name="Palomares-Rius J.E."/>
            <person name="Zarowiecki M."/>
            <person name="Berriman M."/>
            <person name="Jones J.T."/>
            <person name="Urwin P.E."/>
        </authorList>
    </citation>
    <scope>NUCLEOTIDE SEQUENCE [LARGE SCALE GENOMIC DNA]</scope>
    <source>
        <strain evidence="2">Lindley</strain>
    </source>
</reference>
<sequence length="114" mass="13587">MEFVNSTDAVNFIICFKHWSYGSYALVVPFKLENNFTGERLVLRHFDEDKWLLVRCPIARDEAKWAKWEKEEAVWNLPWQWNRRVFINFQDSDIGDDGPLDANDGPSEHKKRKN</sequence>
<name>A0A183C892_GLOPA</name>
<accession>A0A183C892</accession>
<organism evidence="2 3">
    <name type="scientific">Globodera pallida</name>
    <name type="common">Potato cyst nematode worm</name>
    <name type="synonym">Heterodera pallida</name>
    <dbReference type="NCBI Taxonomy" id="36090"/>
    <lineage>
        <taxon>Eukaryota</taxon>
        <taxon>Metazoa</taxon>
        <taxon>Ecdysozoa</taxon>
        <taxon>Nematoda</taxon>
        <taxon>Chromadorea</taxon>
        <taxon>Rhabditida</taxon>
        <taxon>Tylenchina</taxon>
        <taxon>Tylenchomorpha</taxon>
        <taxon>Tylenchoidea</taxon>
        <taxon>Heteroderidae</taxon>
        <taxon>Heteroderinae</taxon>
        <taxon>Globodera</taxon>
    </lineage>
</organism>
<dbReference type="AlphaFoldDB" id="A0A183C892"/>
<evidence type="ECO:0000256" key="1">
    <source>
        <dbReference type="SAM" id="MobiDB-lite"/>
    </source>
</evidence>
<dbReference type="Proteomes" id="UP000050741">
    <property type="component" value="Unassembled WGS sequence"/>
</dbReference>
<feature type="region of interest" description="Disordered" evidence="1">
    <location>
        <begin position="91"/>
        <end position="114"/>
    </location>
</feature>
<proteinExistence type="predicted"/>
<evidence type="ECO:0000313" key="2">
    <source>
        <dbReference type="Proteomes" id="UP000050741"/>
    </source>
</evidence>
<evidence type="ECO:0000313" key="3">
    <source>
        <dbReference type="WBParaSite" id="GPLIN_000908800"/>
    </source>
</evidence>
<keyword evidence="2" id="KW-1185">Reference proteome</keyword>